<feature type="region of interest" description="Disordered" evidence="13">
    <location>
        <begin position="1938"/>
        <end position="1961"/>
    </location>
</feature>
<feature type="compositionally biased region" description="Basic and acidic residues" evidence="13">
    <location>
        <begin position="428"/>
        <end position="440"/>
    </location>
</feature>
<keyword evidence="8" id="KW-0445">Lipid transport</keyword>
<evidence type="ECO:0000256" key="12">
    <source>
        <dbReference type="ARBA" id="ARBA00024631"/>
    </source>
</evidence>
<feature type="compositionally biased region" description="Acidic residues" evidence="13">
    <location>
        <begin position="402"/>
        <end position="411"/>
    </location>
</feature>
<protein>
    <recommendedName>
        <fullName evidence="4">Autophagy-related protein 2</fullName>
    </recommendedName>
</protein>
<keyword evidence="5" id="KW-0813">Transport</keyword>
<evidence type="ECO:0000256" key="2">
    <source>
        <dbReference type="ARBA" id="ARBA00004623"/>
    </source>
</evidence>
<feature type="region of interest" description="Disordered" evidence="13">
    <location>
        <begin position="459"/>
        <end position="479"/>
    </location>
</feature>
<dbReference type="InterPro" id="IPR026849">
    <property type="entry name" value="ATG2"/>
</dbReference>
<sequence>MPWPSLDAFIAPLASAASYLPSLPSVPIPAKLQQRLVAFLLRRAIGGFVKGGGHSLGDEGRIEADVRNGRFVIHDVDIDDQVVNSILTSTLTDPSHPRPVSPFRFESGTIGTLTALVVWPLSRFDVQVEDVELVFRLDDQDLRFESDLDFRPDSPPRPTARTASTDDEDDEATYARLAESNVSLALAHEFVSHELSPAEDAELRASLHLSPSESIDLPGAFGGGQRVFEEAPSVGNQAEEVEATMLAGVVEKVLARLGIQVRNLRVRLKWDTEAGEEAAAGQGEHELELRIDNIAFAGTSENTSSASPRGSSKRLSLSPPKLYFHSRMPPAQDAPAPSPTRPVRAPFRRSSSSSSSSSSEDEHDILAMSQSIADLRVSSHTNTGGSRSDLFASATSRYFDPVTEEAEEDERPESPFVDPDASAGAHQDGLHGRAGEHSTTHTELIASVGTREEIIFEVQKPSTATFSESESSGRTSSRRTLKLDGTIRDDVVVALRPESLEVLLSLASRLTELEVDASGGHRIGPPSTIPPTSSSELRLTFGMRAVTVVLASDLGIAIPDQLWTRPAAPLNLPHLRLALDAITVAIQQPTHELGVAVKAFAMTEVIFSGNGVAHSLPILVSDSGLSAPSLDSWPNVAVHSVDWLKGAHQQYGRDWRVQPRTSSVRQHPSKAPDRLPAEDITAVSLGMRPEKGPSARLAPVHAFLDPGILNRHRDLQRVLLLGLAPSDSATDSSLPPSTRSAPKQATSLAFEVRCPLVRLELRCPGPIAMRREADDPDLLRGGRLLLDVGGLDSRFDDTSSRIQLDSLRGHVALPATSDAVAFFTLSKLTPYDEGAPALLPTATFRKPLELREPPRLDMQIPFARVSLRKSTFDALQLCADDLNRFFAKEITSPLSGDRRENREASGNKLIGSRYFGAKSYVRPRRTSRTSGGFAADASDYDSSASTATLTATRMDVPPAGLPPTATLLCTVAVTDAEAVITLHPSDDAETGLSKENVKLMLADLRVDVATFADGPDDLRVTLSTMDVRVLRCPEDARRPPSDPIVTRTLRRNPTIRAPSMIELVYTCRTDRDTGVKESRVQLDLSDGTFSLGPDIRWLNALQDFVKAPEGVFEEVVPNELVRLRVALHGFCVKLVTPAATPVVVIALDKLRLRSDLKPDLLRTSLRADLSGTSVLAIQDDDDLVAATAGSDEPRSLEVVGHWKSLGFTQIAADLRSVLEVRVGNGLVLPELDVAIEHVSGALALCADTLSAVSDFAAGLAKLAGSPSSGSGPQSRKSAAGRAPSADLLASLDFSAFDRTPSVGAIPVDIRDDVPLNAKYLNDAELSARPMRSAKTSRSWQSTSLAGETITMLAPDGLKIVDEWLAEPRLAETRSSTAETRVVVRHCDFTVRLHEGYDWASTRKAIAERSKAVRRRLEKIRQLLASGQAPDASGEDASVVMFGSVQLGLPPGAEDLPPKDLLAAIDQELGDGADLDEPSSVAPTWQAVSEDATQRSRGTFRATTTGRGGRPRRRLTRSSTSSIDIHLRGMNTSLELYDASAEAPAVGSARPANAVQSRLDVKVTELDIIDNVKTSTWHKFLTELRPSDGGVVRPRNDPMARVEVQSVLSEQVAGPAQSEILLKAKVAPLRLYIDQDALDFLKKFGAFEASAGSAGAASAKPTPPAPFYQRVEILPVRLKVDYKPKRIDFSALRSGKLAELMNFFHFEGSEMTLRHLNVAGVSGTSTLSNLVQDIWTPDVKANQLADVVSGIAPLRSVVNVGSGFANLVLLPIEQYRKDGRLVRGLQKGAQAFAKQTTLEAIHTGAKLATGTQVILEQAEHVLGGTFSRPIATETVASAVGDDEGSAGGDGHSTDPRSRYAAQPVNLRQGVEGAYKSFGENLKDAAQTILAVPLEVYERSGDEGAVKAVVRAVPLAVLKPMIGASGAVSKALLGLRNTLDPHTQENELRDKYKPTTARPSTSR</sequence>
<comment type="caution">
    <text evidence="14">The sequence shown here is derived from an EMBL/GenBank/DDBJ whole genome shotgun (WGS) entry which is preliminary data.</text>
</comment>
<feature type="compositionally biased region" description="Low complexity" evidence="13">
    <location>
        <begin position="307"/>
        <end position="322"/>
    </location>
</feature>
<name>A0A2S5B7L1_9BASI</name>
<keyword evidence="15" id="KW-1185">Reference proteome</keyword>
<comment type="catalytic activity">
    <reaction evidence="10">
        <text>a 1,2-diacyl-sn-glycero-3-phospho-L-serine(in) = a 1,2-diacyl-sn-glycero-3-phospho-L-serine(out)</text>
        <dbReference type="Rhea" id="RHEA:38663"/>
        <dbReference type="ChEBI" id="CHEBI:57262"/>
    </reaction>
</comment>
<dbReference type="GO" id="GO:0043495">
    <property type="term" value="F:protein-membrane adaptor activity"/>
    <property type="evidence" value="ECO:0007669"/>
    <property type="project" value="TreeGrafter"/>
</dbReference>
<gene>
    <name evidence="14" type="ORF">BMF94_4167</name>
</gene>
<dbReference type="GO" id="GO:0000422">
    <property type="term" value="P:autophagy of mitochondrion"/>
    <property type="evidence" value="ECO:0007669"/>
    <property type="project" value="TreeGrafter"/>
</dbReference>
<evidence type="ECO:0000256" key="10">
    <source>
        <dbReference type="ARBA" id="ARBA00024479"/>
    </source>
</evidence>
<accession>A0A2S5B7L1</accession>
<feature type="region of interest" description="Disordered" evidence="13">
    <location>
        <begin position="1837"/>
        <end position="1859"/>
    </location>
</feature>
<dbReference type="Proteomes" id="UP000237144">
    <property type="component" value="Unassembled WGS sequence"/>
</dbReference>
<dbReference type="GO" id="GO:0032266">
    <property type="term" value="F:phosphatidylinositol-3-phosphate binding"/>
    <property type="evidence" value="ECO:0007669"/>
    <property type="project" value="TreeGrafter"/>
</dbReference>
<dbReference type="GO" id="GO:0061908">
    <property type="term" value="C:phagophore"/>
    <property type="evidence" value="ECO:0007669"/>
    <property type="project" value="TreeGrafter"/>
</dbReference>
<dbReference type="GO" id="GO:0034727">
    <property type="term" value="P:piecemeal microautophagy of the nucleus"/>
    <property type="evidence" value="ECO:0007669"/>
    <property type="project" value="TreeGrafter"/>
</dbReference>
<dbReference type="PANTHER" id="PTHR13190:SF1">
    <property type="entry name" value="AUTOPHAGY-RELATED 2, ISOFORM A"/>
    <property type="match status" value="1"/>
</dbReference>
<evidence type="ECO:0000256" key="11">
    <source>
        <dbReference type="ARBA" id="ARBA00024615"/>
    </source>
</evidence>
<dbReference type="GO" id="GO:0000045">
    <property type="term" value="P:autophagosome assembly"/>
    <property type="evidence" value="ECO:0007669"/>
    <property type="project" value="TreeGrafter"/>
</dbReference>
<evidence type="ECO:0000256" key="8">
    <source>
        <dbReference type="ARBA" id="ARBA00023055"/>
    </source>
</evidence>
<evidence type="ECO:0000256" key="4">
    <source>
        <dbReference type="ARBA" id="ARBA00018070"/>
    </source>
</evidence>
<comment type="similarity">
    <text evidence="3">Belongs to the ATG2 family.</text>
</comment>
<keyword evidence="7" id="KW-0072">Autophagy</keyword>
<dbReference type="OrthoDB" id="18982at2759"/>
<evidence type="ECO:0000256" key="5">
    <source>
        <dbReference type="ARBA" id="ARBA00022448"/>
    </source>
</evidence>
<dbReference type="GO" id="GO:0005789">
    <property type="term" value="C:endoplasmic reticulum membrane"/>
    <property type="evidence" value="ECO:0007669"/>
    <property type="project" value="UniProtKB-SubCell"/>
</dbReference>
<comment type="catalytic activity">
    <reaction evidence="11">
        <text>a 1,2-diacyl-sn-glycero-3-phosphoethanolamine(in) = a 1,2-diacyl-sn-glycero-3-phosphoethanolamine(out)</text>
        <dbReference type="Rhea" id="RHEA:38895"/>
        <dbReference type="ChEBI" id="CHEBI:64612"/>
    </reaction>
</comment>
<organism evidence="14 15">
    <name type="scientific">Rhodotorula taiwanensis</name>
    <dbReference type="NCBI Taxonomy" id="741276"/>
    <lineage>
        <taxon>Eukaryota</taxon>
        <taxon>Fungi</taxon>
        <taxon>Dikarya</taxon>
        <taxon>Basidiomycota</taxon>
        <taxon>Pucciniomycotina</taxon>
        <taxon>Microbotryomycetes</taxon>
        <taxon>Sporidiobolales</taxon>
        <taxon>Sporidiobolaceae</taxon>
        <taxon>Rhodotorula</taxon>
    </lineage>
</organism>
<evidence type="ECO:0000256" key="1">
    <source>
        <dbReference type="ARBA" id="ARBA00004406"/>
    </source>
</evidence>
<feature type="region of interest" description="Disordered" evidence="13">
    <location>
        <begin position="300"/>
        <end position="363"/>
    </location>
</feature>
<feature type="compositionally biased region" description="Basic and acidic residues" evidence="13">
    <location>
        <begin position="1940"/>
        <end position="1951"/>
    </location>
</feature>
<dbReference type="GO" id="GO:0061709">
    <property type="term" value="P:reticulophagy"/>
    <property type="evidence" value="ECO:0007669"/>
    <property type="project" value="TreeGrafter"/>
</dbReference>
<feature type="region of interest" description="Disordered" evidence="13">
    <location>
        <begin position="146"/>
        <end position="170"/>
    </location>
</feature>
<dbReference type="EMBL" id="PJQD01000047">
    <property type="protein sequence ID" value="POY72760.1"/>
    <property type="molecule type" value="Genomic_DNA"/>
</dbReference>
<evidence type="ECO:0000256" key="13">
    <source>
        <dbReference type="SAM" id="MobiDB-lite"/>
    </source>
</evidence>
<evidence type="ECO:0000313" key="15">
    <source>
        <dbReference type="Proteomes" id="UP000237144"/>
    </source>
</evidence>
<evidence type="ECO:0000256" key="9">
    <source>
        <dbReference type="ARBA" id="ARBA00023136"/>
    </source>
</evidence>
<dbReference type="GO" id="GO:0034045">
    <property type="term" value="C:phagophore assembly site membrane"/>
    <property type="evidence" value="ECO:0007669"/>
    <property type="project" value="UniProtKB-SubCell"/>
</dbReference>
<comment type="subcellular location">
    <subcellularLocation>
        <location evidence="1">Endoplasmic reticulum membrane</location>
        <topology evidence="1">Peripheral membrane protein</topology>
    </subcellularLocation>
    <subcellularLocation>
        <location evidence="2">Preautophagosomal structure membrane</location>
        <topology evidence="2">Peripheral membrane protein</topology>
    </subcellularLocation>
</comment>
<reference evidence="14 15" key="1">
    <citation type="journal article" date="2018" name="Front. Microbiol.">
        <title>Prospects for Fungal Bioremediation of Acidic Radioactive Waste Sites: Characterization and Genome Sequence of Rhodotorula taiwanensis MD1149.</title>
        <authorList>
            <person name="Tkavc R."/>
            <person name="Matrosova V.Y."/>
            <person name="Grichenko O.E."/>
            <person name="Gostincar C."/>
            <person name="Volpe R.P."/>
            <person name="Klimenkova P."/>
            <person name="Gaidamakova E.K."/>
            <person name="Zhou C.E."/>
            <person name="Stewart B.J."/>
            <person name="Lyman M.G."/>
            <person name="Malfatti S.A."/>
            <person name="Rubinfeld B."/>
            <person name="Courtot M."/>
            <person name="Singh J."/>
            <person name="Dalgard C.L."/>
            <person name="Hamilton T."/>
            <person name="Frey K.G."/>
            <person name="Gunde-Cimerman N."/>
            <person name="Dugan L."/>
            <person name="Daly M.J."/>
        </authorList>
    </citation>
    <scope>NUCLEOTIDE SEQUENCE [LARGE SCALE GENOMIC DNA]</scope>
    <source>
        <strain evidence="14 15">MD1149</strain>
    </source>
</reference>
<evidence type="ECO:0000256" key="7">
    <source>
        <dbReference type="ARBA" id="ARBA00023006"/>
    </source>
</evidence>
<dbReference type="Pfam" id="PF13329">
    <property type="entry name" value="ATG2_CAD"/>
    <property type="match status" value="2"/>
</dbReference>
<dbReference type="STRING" id="741276.A0A2S5B7L1"/>
<feature type="region of interest" description="Disordered" evidence="13">
    <location>
        <begin position="402"/>
        <end position="440"/>
    </location>
</feature>
<keyword evidence="6" id="KW-0256">Endoplasmic reticulum</keyword>
<feature type="region of interest" description="Disordered" evidence="13">
    <location>
        <begin position="1486"/>
        <end position="1519"/>
    </location>
</feature>
<evidence type="ECO:0000256" key="3">
    <source>
        <dbReference type="ARBA" id="ARBA00009714"/>
    </source>
</evidence>
<dbReference type="PANTHER" id="PTHR13190">
    <property type="entry name" value="AUTOPHAGY-RELATED 2, ISOFORM A"/>
    <property type="match status" value="1"/>
</dbReference>
<feature type="compositionally biased region" description="Low complexity" evidence="13">
    <location>
        <begin position="1494"/>
        <end position="1504"/>
    </location>
</feature>
<evidence type="ECO:0000256" key="6">
    <source>
        <dbReference type="ARBA" id="ARBA00022824"/>
    </source>
</evidence>
<dbReference type="GO" id="GO:0006869">
    <property type="term" value="P:lipid transport"/>
    <property type="evidence" value="ECO:0007669"/>
    <property type="project" value="UniProtKB-KW"/>
</dbReference>
<evidence type="ECO:0000313" key="14">
    <source>
        <dbReference type="EMBL" id="POY72760.1"/>
    </source>
</evidence>
<proteinExistence type="inferred from homology"/>
<keyword evidence="9" id="KW-0472">Membrane</keyword>
<comment type="catalytic activity">
    <reaction evidence="12">
        <text>a 1,2-diacyl-sn-glycero-3-phosphocholine(in) = a 1,2-diacyl-sn-glycero-3-phosphocholine(out)</text>
        <dbReference type="Rhea" id="RHEA:38571"/>
        <dbReference type="ChEBI" id="CHEBI:57643"/>
    </reaction>
</comment>
<dbReference type="GO" id="GO:0061723">
    <property type="term" value="P:glycophagy"/>
    <property type="evidence" value="ECO:0007669"/>
    <property type="project" value="TreeGrafter"/>
</dbReference>